<comment type="caution">
    <text evidence="1">The sequence shown here is derived from an EMBL/GenBank/DDBJ whole genome shotgun (WGS) entry which is preliminary data.</text>
</comment>
<name>A0AC61QS25_9BACT</name>
<protein>
    <submittedName>
        <fullName evidence="1">Uncharacterized protein</fullName>
    </submittedName>
</protein>
<proteinExistence type="predicted"/>
<organism evidence="1 2">
    <name type="scientific">Palleniella muris</name>
    <dbReference type="NCBI Taxonomy" id="3038145"/>
    <lineage>
        <taxon>Bacteria</taxon>
        <taxon>Pseudomonadati</taxon>
        <taxon>Bacteroidota</taxon>
        <taxon>Bacteroidia</taxon>
        <taxon>Bacteroidales</taxon>
        <taxon>Prevotellaceae</taxon>
        <taxon>Palleniella</taxon>
    </lineage>
</organism>
<dbReference type="EMBL" id="SRZC01000007">
    <property type="protein sequence ID" value="TGX82812.1"/>
    <property type="molecule type" value="Genomic_DNA"/>
</dbReference>
<gene>
    <name evidence="1" type="ORF">E5358_05600</name>
</gene>
<accession>A0AC61QS25</accession>
<reference evidence="1" key="1">
    <citation type="submission" date="2019-04" db="EMBL/GenBank/DDBJ databases">
        <title>Microbes associate with the intestines of laboratory mice.</title>
        <authorList>
            <person name="Navarre W."/>
            <person name="Wong E."/>
            <person name="Huang K."/>
            <person name="Tropini C."/>
            <person name="Ng K."/>
            <person name="Yu B."/>
        </authorList>
    </citation>
    <scope>NUCLEOTIDE SEQUENCE</scope>
    <source>
        <strain evidence="1">NM73_A23</strain>
    </source>
</reference>
<evidence type="ECO:0000313" key="2">
    <source>
        <dbReference type="Proteomes" id="UP000308886"/>
    </source>
</evidence>
<sequence length="60" mass="6979">MIVATCKYGRVEIENGWIYVGVTKDSFLDKVMYDGTLSLEENIQHAVELIDEEFEYEDND</sequence>
<dbReference type="Proteomes" id="UP000308886">
    <property type="component" value="Unassembled WGS sequence"/>
</dbReference>
<keyword evidence="2" id="KW-1185">Reference proteome</keyword>
<evidence type="ECO:0000313" key="1">
    <source>
        <dbReference type="EMBL" id="TGX82812.1"/>
    </source>
</evidence>